<dbReference type="GeneID" id="18882896"/>
<evidence type="ECO:0000313" key="2">
    <source>
        <dbReference type="EMBL" id="EIN04286.1"/>
    </source>
</evidence>
<evidence type="ECO:0000256" key="1">
    <source>
        <dbReference type="SAM" id="MobiDB-lite"/>
    </source>
</evidence>
<feature type="region of interest" description="Disordered" evidence="1">
    <location>
        <begin position="299"/>
        <end position="319"/>
    </location>
</feature>
<protein>
    <submittedName>
        <fullName evidence="2">Uncharacterized protein</fullName>
    </submittedName>
</protein>
<evidence type="ECO:0000313" key="3">
    <source>
        <dbReference type="Proteomes" id="UP000054196"/>
    </source>
</evidence>
<gene>
    <name evidence="2" type="ORF">PUNSTDRAFT_47554</name>
</gene>
<dbReference type="AlphaFoldDB" id="R7S4U7"/>
<dbReference type="HOGENOM" id="CLU_871948_0_0_1"/>
<accession>R7S4U7</accession>
<name>R7S4U7_PUNST</name>
<dbReference type="RefSeq" id="XP_007388429.1">
    <property type="nucleotide sequence ID" value="XM_007388367.1"/>
</dbReference>
<dbReference type="KEGG" id="psq:PUNSTDRAFT_47554"/>
<dbReference type="EMBL" id="JH687555">
    <property type="protein sequence ID" value="EIN04286.1"/>
    <property type="molecule type" value="Genomic_DNA"/>
</dbReference>
<sequence length="319" mass="33635">MFTSSSIIDLTVPLAPRLPSIARFDDDTVPFLPPGLQTEVDSVAPGTRARLGRAPIGLGIAGVSLSGETVISDEEDERGSEAYSALSLCPTTKSAEVIFNPIDGDAVVLFPQLAKYCLPLDEDALYQGFMPTPKPPSYISPDIALACPALTTNIGLGISGIDVGPPTQDLMDITISSVDGLTPSTPPRAPRLPSISAFPSSPSPSFESFPAFPTFDSQTLWSAPSFGGSWSSSLADEDHEWSRSFSVGPVTPPHSFARGPTVGLGIVGVDSPLDDADAARADEVGVFPGMADRLEKVRFQSMPEEAGSPVPRFRQSTRE</sequence>
<keyword evidence="3" id="KW-1185">Reference proteome</keyword>
<dbReference type="Proteomes" id="UP000054196">
    <property type="component" value="Unassembled WGS sequence"/>
</dbReference>
<proteinExistence type="predicted"/>
<reference evidence="3" key="1">
    <citation type="journal article" date="2012" name="Science">
        <title>The Paleozoic origin of enzymatic lignin decomposition reconstructed from 31 fungal genomes.</title>
        <authorList>
            <person name="Floudas D."/>
            <person name="Binder M."/>
            <person name="Riley R."/>
            <person name="Barry K."/>
            <person name="Blanchette R.A."/>
            <person name="Henrissat B."/>
            <person name="Martinez A.T."/>
            <person name="Otillar R."/>
            <person name="Spatafora J.W."/>
            <person name="Yadav J.S."/>
            <person name="Aerts A."/>
            <person name="Benoit I."/>
            <person name="Boyd A."/>
            <person name="Carlson A."/>
            <person name="Copeland A."/>
            <person name="Coutinho P.M."/>
            <person name="de Vries R.P."/>
            <person name="Ferreira P."/>
            <person name="Findley K."/>
            <person name="Foster B."/>
            <person name="Gaskell J."/>
            <person name="Glotzer D."/>
            <person name="Gorecki P."/>
            <person name="Heitman J."/>
            <person name="Hesse C."/>
            <person name="Hori C."/>
            <person name="Igarashi K."/>
            <person name="Jurgens J.A."/>
            <person name="Kallen N."/>
            <person name="Kersten P."/>
            <person name="Kohler A."/>
            <person name="Kuees U."/>
            <person name="Kumar T.K.A."/>
            <person name="Kuo A."/>
            <person name="LaButti K."/>
            <person name="Larrondo L.F."/>
            <person name="Lindquist E."/>
            <person name="Ling A."/>
            <person name="Lombard V."/>
            <person name="Lucas S."/>
            <person name="Lundell T."/>
            <person name="Martin R."/>
            <person name="McLaughlin D.J."/>
            <person name="Morgenstern I."/>
            <person name="Morin E."/>
            <person name="Murat C."/>
            <person name="Nagy L.G."/>
            <person name="Nolan M."/>
            <person name="Ohm R.A."/>
            <person name="Patyshakuliyeva A."/>
            <person name="Rokas A."/>
            <person name="Ruiz-Duenas F.J."/>
            <person name="Sabat G."/>
            <person name="Salamov A."/>
            <person name="Samejima M."/>
            <person name="Schmutz J."/>
            <person name="Slot J.C."/>
            <person name="St John F."/>
            <person name="Stenlid J."/>
            <person name="Sun H."/>
            <person name="Sun S."/>
            <person name="Syed K."/>
            <person name="Tsang A."/>
            <person name="Wiebenga A."/>
            <person name="Young D."/>
            <person name="Pisabarro A."/>
            <person name="Eastwood D.C."/>
            <person name="Martin F."/>
            <person name="Cullen D."/>
            <person name="Grigoriev I.V."/>
            <person name="Hibbett D.S."/>
        </authorList>
    </citation>
    <scope>NUCLEOTIDE SEQUENCE [LARGE SCALE GENOMIC DNA]</scope>
    <source>
        <strain evidence="3">HHB-11173 SS5</strain>
    </source>
</reference>
<organism evidence="2 3">
    <name type="scientific">Punctularia strigosozonata (strain HHB-11173)</name>
    <name type="common">White-rot fungus</name>
    <dbReference type="NCBI Taxonomy" id="741275"/>
    <lineage>
        <taxon>Eukaryota</taxon>
        <taxon>Fungi</taxon>
        <taxon>Dikarya</taxon>
        <taxon>Basidiomycota</taxon>
        <taxon>Agaricomycotina</taxon>
        <taxon>Agaricomycetes</taxon>
        <taxon>Corticiales</taxon>
        <taxon>Punctulariaceae</taxon>
        <taxon>Punctularia</taxon>
    </lineage>
</organism>